<gene>
    <name evidence="1" type="ORF">IXC47_15765</name>
</gene>
<comment type="caution">
    <text evidence="1">The sequence shown here is derived from an EMBL/GenBank/DDBJ whole genome shotgun (WGS) entry which is preliminary data.</text>
</comment>
<reference evidence="1 2" key="1">
    <citation type="submission" date="2020-11" db="EMBL/GenBank/DDBJ databases">
        <title>WGS of Herminiimonas contaminans strain Marseille-Q4544 isolated from planarians Schmidtea mediterranea.</title>
        <authorList>
            <person name="Kangale L."/>
        </authorList>
    </citation>
    <scope>NUCLEOTIDE SEQUENCE [LARGE SCALE GENOMIC DNA]</scope>
    <source>
        <strain evidence="1 2">Marseille-Q4544</strain>
    </source>
</reference>
<name>A0ABS0EWD5_9BURK</name>
<organism evidence="1 2">
    <name type="scientific">Herminiimonas contaminans</name>
    <dbReference type="NCBI Taxonomy" id="1111140"/>
    <lineage>
        <taxon>Bacteria</taxon>
        <taxon>Pseudomonadati</taxon>
        <taxon>Pseudomonadota</taxon>
        <taxon>Betaproteobacteria</taxon>
        <taxon>Burkholderiales</taxon>
        <taxon>Oxalobacteraceae</taxon>
        <taxon>Herminiimonas</taxon>
    </lineage>
</organism>
<protein>
    <submittedName>
        <fullName evidence="1">Uncharacterized protein</fullName>
    </submittedName>
</protein>
<dbReference type="EMBL" id="JADOEL010000015">
    <property type="protein sequence ID" value="MBF8179141.1"/>
    <property type="molecule type" value="Genomic_DNA"/>
</dbReference>
<accession>A0ABS0EWD5</accession>
<proteinExistence type="predicted"/>
<dbReference type="Proteomes" id="UP000657372">
    <property type="component" value="Unassembled WGS sequence"/>
</dbReference>
<sequence length="163" mass="18401">MKVWVARRRHGGALIEDAVPLWGTPEPRELLVLDVTDQGLRKPGKVARLYPVGVRRITAELTAPKLVWFKDWQFVLSGVEYLVGETGRKGVAQSWMCRLAVPLGVNRLKAVYMFHAGVPLERRMLADRFARGTAGRLVINGAFEREFGRYMTRAGIEKRRGGQ</sequence>
<keyword evidence="2" id="KW-1185">Reference proteome</keyword>
<evidence type="ECO:0000313" key="2">
    <source>
        <dbReference type="Proteomes" id="UP000657372"/>
    </source>
</evidence>
<dbReference type="RefSeq" id="WP_195876253.1">
    <property type="nucleotide sequence ID" value="NZ_JADOEL010000015.1"/>
</dbReference>
<evidence type="ECO:0000313" key="1">
    <source>
        <dbReference type="EMBL" id="MBF8179141.1"/>
    </source>
</evidence>